<gene>
    <name evidence="2" type="ORF">Q4481_17340</name>
</gene>
<comment type="caution">
    <text evidence="2">The sequence shown here is derived from an EMBL/GenBank/DDBJ whole genome shotgun (WGS) entry which is preliminary data.</text>
</comment>
<dbReference type="Gene3D" id="3.40.50.1820">
    <property type="entry name" value="alpha/beta hydrolase"/>
    <property type="match status" value="1"/>
</dbReference>
<evidence type="ECO:0000259" key="1">
    <source>
        <dbReference type="Pfam" id="PF12146"/>
    </source>
</evidence>
<organism evidence="2 3">
    <name type="scientific">Rhizobium alvei</name>
    <dbReference type="NCBI Taxonomy" id="1132659"/>
    <lineage>
        <taxon>Bacteria</taxon>
        <taxon>Pseudomonadati</taxon>
        <taxon>Pseudomonadota</taxon>
        <taxon>Alphaproteobacteria</taxon>
        <taxon>Hyphomicrobiales</taxon>
        <taxon>Rhizobiaceae</taxon>
        <taxon>Rhizobium/Agrobacterium group</taxon>
        <taxon>Rhizobium</taxon>
    </lineage>
</organism>
<proteinExistence type="predicted"/>
<reference evidence="2" key="1">
    <citation type="journal article" date="2015" name="Int. J. Syst. Evol. Microbiol.">
        <title>Rhizobium alvei sp. nov., isolated from a freshwater river.</title>
        <authorList>
            <person name="Sheu S.Y."/>
            <person name="Huang H.W."/>
            <person name="Young C.C."/>
            <person name="Chen W.M."/>
        </authorList>
    </citation>
    <scope>NUCLEOTIDE SEQUENCE</scope>
    <source>
        <strain evidence="2">TNR-22</strain>
    </source>
</reference>
<feature type="domain" description="Serine aminopeptidase S33" evidence="1">
    <location>
        <begin position="77"/>
        <end position="277"/>
    </location>
</feature>
<keyword evidence="2" id="KW-0378">Hydrolase</keyword>
<dbReference type="GO" id="GO:0016787">
    <property type="term" value="F:hydrolase activity"/>
    <property type="evidence" value="ECO:0007669"/>
    <property type="project" value="UniProtKB-KW"/>
</dbReference>
<dbReference type="InterPro" id="IPR022742">
    <property type="entry name" value="Hydrolase_4"/>
</dbReference>
<evidence type="ECO:0000313" key="3">
    <source>
        <dbReference type="Proteomes" id="UP001174932"/>
    </source>
</evidence>
<keyword evidence="3" id="KW-1185">Reference proteome</keyword>
<dbReference type="Proteomes" id="UP001174932">
    <property type="component" value="Unassembled WGS sequence"/>
</dbReference>
<dbReference type="RefSeq" id="WP_304377664.1">
    <property type="nucleotide sequence ID" value="NZ_JAUOZU010000013.1"/>
</dbReference>
<reference evidence="2" key="2">
    <citation type="submission" date="2023-07" db="EMBL/GenBank/DDBJ databases">
        <authorList>
            <person name="Shen H."/>
        </authorList>
    </citation>
    <scope>NUCLEOTIDE SEQUENCE</scope>
    <source>
        <strain evidence="2">TNR-22</strain>
    </source>
</reference>
<dbReference type="InterPro" id="IPR029058">
    <property type="entry name" value="AB_hydrolase_fold"/>
</dbReference>
<sequence length="319" mass="34273">MILWGLLIIVVALLGAFLFGPRTPVDTTVRFDPSKIGSDLDAYLAEREQGYSDIKPGQAKSILWADPVARRKTPVALLYIHGFSASSGEIRPVPERVAQALGANLYFARLAGHGRSHSDAMGEATVNDWVNDLAEAVEIGHRLGDRVVVIATSTGASLVTWALADPQFADRIDAAVFISPNYGVKANGAFALTLPFARQIAHVLVGDRRGFEPANALQAALWTTDYPVEALLPMAEIVRLAAGAEVGKIRTPVLFLISPLDEVVDPVATKAIAARWSGPNEIAEIDTQDPSHHVLAGDALSPSSNDRTVQLASDWFRKL</sequence>
<name>A0ABT8YPS7_9HYPH</name>
<dbReference type="SUPFAM" id="SSF53474">
    <property type="entry name" value="alpha/beta-Hydrolases"/>
    <property type="match status" value="1"/>
</dbReference>
<protein>
    <submittedName>
        <fullName evidence="2">Alpha/beta fold hydrolase</fullName>
    </submittedName>
</protein>
<dbReference type="EMBL" id="JAUOZU010000013">
    <property type="protein sequence ID" value="MDO6965730.1"/>
    <property type="molecule type" value="Genomic_DNA"/>
</dbReference>
<accession>A0ABT8YPS7</accession>
<evidence type="ECO:0000313" key="2">
    <source>
        <dbReference type="EMBL" id="MDO6965730.1"/>
    </source>
</evidence>
<dbReference type="Pfam" id="PF12146">
    <property type="entry name" value="Hydrolase_4"/>
    <property type="match status" value="1"/>
</dbReference>